<name>A0A0V0HAH9_SOLCH</name>
<accession>A0A0V0HAH9</accession>
<organism evidence="1">
    <name type="scientific">Solanum chacoense</name>
    <name type="common">Chaco potato</name>
    <dbReference type="NCBI Taxonomy" id="4108"/>
    <lineage>
        <taxon>Eukaryota</taxon>
        <taxon>Viridiplantae</taxon>
        <taxon>Streptophyta</taxon>
        <taxon>Embryophyta</taxon>
        <taxon>Tracheophyta</taxon>
        <taxon>Spermatophyta</taxon>
        <taxon>Magnoliopsida</taxon>
        <taxon>eudicotyledons</taxon>
        <taxon>Gunneridae</taxon>
        <taxon>Pentapetalae</taxon>
        <taxon>asterids</taxon>
        <taxon>lamiids</taxon>
        <taxon>Solanales</taxon>
        <taxon>Solanaceae</taxon>
        <taxon>Solanoideae</taxon>
        <taxon>Solaneae</taxon>
        <taxon>Solanum</taxon>
    </lineage>
</organism>
<evidence type="ECO:0000313" key="1">
    <source>
        <dbReference type="EMBL" id="JAP17391.1"/>
    </source>
</evidence>
<dbReference type="EMBL" id="GEDG01022588">
    <property type="protein sequence ID" value="JAP17391.1"/>
    <property type="molecule type" value="Transcribed_RNA"/>
</dbReference>
<protein>
    <submittedName>
        <fullName evidence="1">Putative ovule protein</fullName>
    </submittedName>
</protein>
<sequence length="65" mass="7225">MRRTNNIQAHIIKFRKSLIFGPTLSSFSCPRNKCPFFLLLRGAGCGENYISAGTDRICNNATMTA</sequence>
<reference evidence="1" key="1">
    <citation type="submission" date="2015-12" db="EMBL/GenBank/DDBJ databases">
        <title>Gene expression during late stages of embryo sac development: a critical building block for successful pollen-pistil interactions.</title>
        <authorList>
            <person name="Liu Y."/>
            <person name="Joly V."/>
            <person name="Sabar M."/>
            <person name="Matton D.P."/>
        </authorList>
    </citation>
    <scope>NUCLEOTIDE SEQUENCE</scope>
</reference>
<proteinExistence type="predicted"/>
<dbReference type="PROSITE" id="PS51257">
    <property type="entry name" value="PROKAR_LIPOPROTEIN"/>
    <property type="match status" value="1"/>
</dbReference>
<dbReference type="AlphaFoldDB" id="A0A0V0HAH9"/>